<keyword evidence="1" id="KW-0812">Transmembrane</keyword>
<dbReference type="EMBL" id="SBKP01000008">
    <property type="protein sequence ID" value="RXR28547.1"/>
    <property type="molecule type" value="Genomic_DNA"/>
</dbReference>
<gene>
    <name evidence="2" type="ORF">EQG66_09140</name>
</gene>
<dbReference type="Proteomes" id="UP000290958">
    <property type="component" value="Unassembled WGS sequence"/>
</dbReference>
<keyword evidence="1" id="KW-0472">Membrane</keyword>
<evidence type="ECO:0000313" key="2">
    <source>
        <dbReference type="EMBL" id="RXR28547.1"/>
    </source>
</evidence>
<evidence type="ECO:0000313" key="3">
    <source>
        <dbReference type="Proteomes" id="UP000290958"/>
    </source>
</evidence>
<feature type="transmembrane region" description="Helical" evidence="1">
    <location>
        <begin position="39"/>
        <end position="58"/>
    </location>
</feature>
<protein>
    <submittedName>
        <fullName evidence="2">Uncharacterized protein</fullName>
    </submittedName>
</protein>
<comment type="caution">
    <text evidence="2">The sequence shown here is derived from an EMBL/GenBank/DDBJ whole genome shotgun (WGS) entry which is preliminary data.</text>
</comment>
<reference evidence="3" key="1">
    <citation type="submission" date="2019-01" db="EMBL/GenBank/DDBJ databases">
        <title>Cytophagaceae bacterium strain CAR-16.</title>
        <authorList>
            <person name="Chen W.-M."/>
        </authorList>
    </citation>
    <scope>NUCLEOTIDE SEQUENCE [LARGE SCALE GENOMIC DNA]</scope>
    <source>
        <strain evidence="3">CHR27</strain>
    </source>
</reference>
<dbReference type="RefSeq" id="WP_129404293.1">
    <property type="nucleotide sequence ID" value="NZ_SBKP01000008.1"/>
</dbReference>
<name>A0A4Q1KG88_9SPHN</name>
<keyword evidence="3" id="KW-1185">Reference proteome</keyword>
<keyword evidence="1" id="KW-1133">Transmembrane helix</keyword>
<sequence length="60" mass="6325">MNAAPVSGTVLSVLMLAGLVLAAGGCVLFVRQPESRKRAWLMIIAGLVMFANVAIWTIPV</sequence>
<accession>A0A4Q1KG88</accession>
<dbReference type="AlphaFoldDB" id="A0A4Q1KG88"/>
<organism evidence="2 3">
    <name type="scientific">Sphingobium fluviale</name>
    <dbReference type="NCBI Taxonomy" id="2506423"/>
    <lineage>
        <taxon>Bacteria</taxon>
        <taxon>Pseudomonadati</taxon>
        <taxon>Pseudomonadota</taxon>
        <taxon>Alphaproteobacteria</taxon>
        <taxon>Sphingomonadales</taxon>
        <taxon>Sphingomonadaceae</taxon>
        <taxon>Sphingobium</taxon>
    </lineage>
</organism>
<proteinExistence type="predicted"/>
<feature type="transmembrane region" description="Helical" evidence="1">
    <location>
        <begin position="6"/>
        <end position="30"/>
    </location>
</feature>
<evidence type="ECO:0000256" key="1">
    <source>
        <dbReference type="SAM" id="Phobius"/>
    </source>
</evidence>